<organism evidence="6 7">
    <name type="scientific">Lactobacillus equicursoris</name>
    <dbReference type="NCBI Taxonomy" id="420645"/>
    <lineage>
        <taxon>Bacteria</taxon>
        <taxon>Bacillati</taxon>
        <taxon>Bacillota</taxon>
        <taxon>Bacilli</taxon>
        <taxon>Lactobacillales</taxon>
        <taxon>Lactobacillaceae</taxon>
        <taxon>Lactobacillus</taxon>
    </lineage>
</organism>
<dbReference type="SUPFAM" id="SSF46785">
    <property type="entry name" value="Winged helix' DNA-binding domain"/>
    <property type="match status" value="1"/>
</dbReference>
<dbReference type="RefSeq" id="WP_154487153.1">
    <property type="nucleotide sequence ID" value="NZ_VUMW01000023.1"/>
</dbReference>
<dbReference type="GO" id="GO:0005829">
    <property type="term" value="C:cytosol"/>
    <property type="evidence" value="ECO:0007669"/>
    <property type="project" value="TreeGrafter"/>
</dbReference>
<dbReference type="GO" id="GO:0003700">
    <property type="term" value="F:DNA-binding transcription factor activity"/>
    <property type="evidence" value="ECO:0007669"/>
    <property type="project" value="InterPro"/>
</dbReference>
<dbReference type="Gene3D" id="1.10.10.10">
    <property type="entry name" value="Winged helix-like DNA-binding domain superfamily/Winged helix DNA-binding domain"/>
    <property type="match status" value="1"/>
</dbReference>
<keyword evidence="4" id="KW-0804">Transcription</keyword>
<dbReference type="Gene3D" id="3.40.190.10">
    <property type="entry name" value="Periplasmic binding protein-like II"/>
    <property type="match status" value="2"/>
</dbReference>
<dbReference type="CDD" id="cd05466">
    <property type="entry name" value="PBP2_LTTR_substrate"/>
    <property type="match status" value="1"/>
</dbReference>
<dbReference type="FunFam" id="1.10.10.10:FF:000001">
    <property type="entry name" value="LysR family transcriptional regulator"/>
    <property type="match status" value="1"/>
</dbReference>
<dbReference type="PRINTS" id="PR00039">
    <property type="entry name" value="HTHLYSR"/>
</dbReference>
<dbReference type="PROSITE" id="PS50931">
    <property type="entry name" value="HTH_LYSR"/>
    <property type="match status" value="1"/>
</dbReference>
<dbReference type="Proteomes" id="UP000452141">
    <property type="component" value="Unassembled WGS sequence"/>
</dbReference>
<dbReference type="InterPro" id="IPR000847">
    <property type="entry name" value="LysR_HTH_N"/>
</dbReference>
<evidence type="ECO:0000259" key="5">
    <source>
        <dbReference type="PROSITE" id="PS50931"/>
    </source>
</evidence>
<reference evidence="6 7" key="1">
    <citation type="submission" date="2019-08" db="EMBL/GenBank/DDBJ databases">
        <title>In-depth cultivation of the pig gut microbiome towards novel bacterial diversity and tailored functional studies.</title>
        <authorList>
            <person name="Wylensek D."/>
            <person name="Hitch T.C.A."/>
            <person name="Clavel T."/>
        </authorList>
    </citation>
    <scope>NUCLEOTIDE SEQUENCE [LARGE SCALE GENOMIC DNA]</scope>
    <source>
        <strain evidence="6 7">WCA-470BD-2E</strain>
    </source>
</reference>
<feature type="domain" description="HTH lysR-type" evidence="5">
    <location>
        <begin position="1"/>
        <end position="58"/>
    </location>
</feature>
<keyword evidence="2" id="KW-0805">Transcription regulation</keyword>
<evidence type="ECO:0000256" key="3">
    <source>
        <dbReference type="ARBA" id="ARBA00023125"/>
    </source>
</evidence>
<dbReference type="PANTHER" id="PTHR30419:SF28">
    <property type="entry name" value="HTH-TYPE TRANSCRIPTIONAL REGULATOR BSDA"/>
    <property type="match status" value="1"/>
</dbReference>
<dbReference type="SUPFAM" id="SSF53850">
    <property type="entry name" value="Periplasmic binding protein-like II"/>
    <property type="match status" value="1"/>
</dbReference>
<dbReference type="GO" id="GO:0003677">
    <property type="term" value="F:DNA binding"/>
    <property type="evidence" value="ECO:0007669"/>
    <property type="project" value="UniProtKB-KW"/>
</dbReference>
<comment type="similarity">
    <text evidence="1">Belongs to the LysR transcriptional regulatory family.</text>
</comment>
<dbReference type="InterPro" id="IPR036390">
    <property type="entry name" value="WH_DNA-bd_sf"/>
</dbReference>
<evidence type="ECO:0000313" key="6">
    <source>
        <dbReference type="EMBL" id="MST80294.1"/>
    </source>
</evidence>
<dbReference type="EMBL" id="VUMW01000023">
    <property type="protein sequence ID" value="MST80294.1"/>
    <property type="molecule type" value="Genomic_DNA"/>
</dbReference>
<evidence type="ECO:0000256" key="4">
    <source>
        <dbReference type="ARBA" id="ARBA00023163"/>
    </source>
</evidence>
<proteinExistence type="inferred from homology"/>
<sequence length="298" mass="33063">MNTEHIAIFLNLANTLSFSKTAMNMGISQSAVSQDISSIEKELGTELFYRTRKKVALTKAGKAFYEDILPVYQDYIDTFRKLEAMNEQNHIEIHLGFSGTPYEIFALNEVIKKYRREHPKVQFVVNHNSPQELAAKLSEGILDIAFLTKDCLSDSGLKFKALTQGKYCAVFADGIPVPASKSLKHLDLAKEKVLFLDENICSPQQAALQKALDQDQPQLSVINANSIAAEFFNLNAGLGIGILPSTALPKLARVTCLPLSGKNEVTYGVAISKHPFSNLVVDFFNWLDAEQMPETIAY</sequence>
<evidence type="ECO:0000313" key="7">
    <source>
        <dbReference type="Proteomes" id="UP000452141"/>
    </source>
</evidence>
<dbReference type="PANTHER" id="PTHR30419">
    <property type="entry name" value="HTH-TYPE TRANSCRIPTIONAL REGULATOR YBHD"/>
    <property type="match status" value="1"/>
</dbReference>
<dbReference type="InterPro" id="IPR005119">
    <property type="entry name" value="LysR_subst-bd"/>
</dbReference>
<evidence type="ECO:0000256" key="2">
    <source>
        <dbReference type="ARBA" id="ARBA00023015"/>
    </source>
</evidence>
<gene>
    <name evidence="6" type="ORF">FYJ61_07500</name>
</gene>
<name>A0A844FNU2_9LACO</name>
<dbReference type="AlphaFoldDB" id="A0A844FNU2"/>
<dbReference type="Pfam" id="PF03466">
    <property type="entry name" value="LysR_substrate"/>
    <property type="match status" value="1"/>
</dbReference>
<dbReference type="Pfam" id="PF00126">
    <property type="entry name" value="HTH_1"/>
    <property type="match status" value="1"/>
</dbReference>
<protein>
    <submittedName>
        <fullName evidence="6">LysR family transcriptional regulator</fullName>
    </submittedName>
</protein>
<dbReference type="InterPro" id="IPR036388">
    <property type="entry name" value="WH-like_DNA-bd_sf"/>
</dbReference>
<keyword evidence="3" id="KW-0238">DNA-binding</keyword>
<evidence type="ECO:0000256" key="1">
    <source>
        <dbReference type="ARBA" id="ARBA00009437"/>
    </source>
</evidence>
<accession>A0A844FNU2</accession>
<dbReference type="InterPro" id="IPR050950">
    <property type="entry name" value="HTH-type_LysR_regulators"/>
</dbReference>
<comment type="caution">
    <text evidence="6">The sequence shown here is derived from an EMBL/GenBank/DDBJ whole genome shotgun (WGS) entry which is preliminary data.</text>
</comment>